<keyword evidence="3 5" id="KW-0413">Isomerase</keyword>
<dbReference type="AlphaFoldDB" id="A0A1L4FRL9"/>
<dbReference type="PROSITE" id="PS50889">
    <property type="entry name" value="S4"/>
    <property type="match status" value="1"/>
</dbReference>
<evidence type="ECO:0000256" key="3">
    <source>
        <dbReference type="ARBA" id="ARBA00023235"/>
    </source>
</evidence>
<evidence type="ECO:0000256" key="4">
    <source>
        <dbReference type="PROSITE-ProRule" id="PRU00182"/>
    </source>
</evidence>
<name>A0A1L4FRL9_9BACT</name>
<dbReference type="GO" id="GO:0000455">
    <property type="term" value="P:enzyme-directed rRNA pseudouridine synthesis"/>
    <property type="evidence" value="ECO:0007669"/>
    <property type="project" value="UniProtKB-ARBA"/>
</dbReference>
<dbReference type="InterPro" id="IPR006145">
    <property type="entry name" value="PsdUridine_synth_RsuA/RluA"/>
</dbReference>
<dbReference type="KEGG" id="mpul:BLA55_01025"/>
<dbReference type="EMBL" id="CP017813">
    <property type="protein sequence ID" value="APJ38265.1"/>
    <property type="molecule type" value="Genomic_DNA"/>
</dbReference>
<dbReference type="GO" id="GO:0120159">
    <property type="term" value="F:rRNA pseudouridine synthase activity"/>
    <property type="evidence" value="ECO:0007669"/>
    <property type="project" value="UniProtKB-ARBA"/>
</dbReference>
<evidence type="ECO:0000313" key="7">
    <source>
        <dbReference type="EMBL" id="APJ38265.1"/>
    </source>
</evidence>
<dbReference type="Pfam" id="PF00849">
    <property type="entry name" value="PseudoU_synth_2"/>
    <property type="match status" value="1"/>
</dbReference>
<dbReference type="STRING" id="48003.BLA55_01025"/>
<dbReference type="InterPro" id="IPR042092">
    <property type="entry name" value="PsdUridine_s_RsuA/RluB/E/F_cat"/>
</dbReference>
<accession>A0A1L4FRL9</accession>
<dbReference type="InterPro" id="IPR036986">
    <property type="entry name" value="S4_RNA-bd_sf"/>
</dbReference>
<reference evidence="8" key="1">
    <citation type="submission" date="2016-10" db="EMBL/GenBank/DDBJ databases">
        <authorList>
            <person name="Beylefeld A."/>
            <person name="Abolnik C."/>
        </authorList>
    </citation>
    <scope>NUCLEOTIDE SEQUENCE [LARGE SCALE GENOMIC DNA]</scope>
    <source>
        <strain evidence="8">B359_6</strain>
    </source>
</reference>
<dbReference type="PANTHER" id="PTHR47683:SF4">
    <property type="entry name" value="PSEUDOURIDINE SYNTHASE"/>
    <property type="match status" value="1"/>
</dbReference>
<feature type="domain" description="RNA-binding S4" evidence="6">
    <location>
        <begin position="1"/>
        <end position="59"/>
    </location>
</feature>
<evidence type="ECO:0000259" key="6">
    <source>
        <dbReference type="SMART" id="SM00363"/>
    </source>
</evidence>
<dbReference type="SUPFAM" id="SSF55120">
    <property type="entry name" value="Pseudouridine synthase"/>
    <property type="match status" value="1"/>
</dbReference>
<evidence type="ECO:0000313" key="8">
    <source>
        <dbReference type="Proteomes" id="UP000184322"/>
    </source>
</evidence>
<keyword evidence="2 4" id="KW-0694">RNA-binding</keyword>
<dbReference type="InterPro" id="IPR020094">
    <property type="entry name" value="TruA/RsuA/RluB/E/F_N"/>
</dbReference>
<organism evidence="7 8">
    <name type="scientific">Mycoplasmopsis pullorum</name>
    <dbReference type="NCBI Taxonomy" id="48003"/>
    <lineage>
        <taxon>Bacteria</taxon>
        <taxon>Bacillati</taxon>
        <taxon>Mycoplasmatota</taxon>
        <taxon>Mycoplasmoidales</taxon>
        <taxon>Metamycoplasmataceae</taxon>
        <taxon>Mycoplasmopsis</taxon>
    </lineage>
</organism>
<dbReference type="Gene3D" id="3.10.290.10">
    <property type="entry name" value="RNA-binding S4 domain"/>
    <property type="match status" value="1"/>
</dbReference>
<dbReference type="NCBIfam" id="TIGR00093">
    <property type="entry name" value="pseudouridine synthase"/>
    <property type="match status" value="1"/>
</dbReference>
<dbReference type="EC" id="5.4.99.-" evidence="5"/>
<evidence type="ECO:0000256" key="1">
    <source>
        <dbReference type="ARBA" id="ARBA00008348"/>
    </source>
</evidence>
<comment type="similarity">
    <text evidence="1 5">Belongs to the pseudouridine synthase RsuA family.</text>
</comment>
<sequence length="236" mass="27447">MRIEKFLSDQIGLSRSEIKKIIQRKKIIVNGITINKSIDINPNCDLINFDGKIIQYKEFEYFVLNKPKNYVSSTVDENKYLSVLTLVPSKRKNLIIFGRLDVDTEGLMIVSDDTKMYHELFHGKKDITKTYLVKLKQDLTQEECEKIESGIQYDKDLIAKPCKVWYLDSEDKKTVLIQISEGKFHQIKKMFKSVGNEVLSLKRISIGNMHLDSLNLQTGQCQEIKREFLLEKIFSS</sequence>
<gene>
    <name evidence="7" type="ORF">BLA55_01025</name>
</gene>
<evidence type="ECO:0000256" key="2">
    <source>
        <dbReference type="ARBA" id="ARBA00022884"/>
    </source>
</evidence>
<proteinExistence type="inferred from homology"/>
<protein>
    <recommendedName>
        <fullName evidence="5">Pseudouridine synthase</fullName>
        <ecNumber evidence="5">5.4.99.-</ecNumber>
    </recommendedName>
</protein>
<dbReference type="InterPro" id="IPR002942">
    <property type="entry name" value="S4_RNA-bd"/>
</dbReference>
<evidence type="ECO:0000256" key="5">
    <source>
        <dbReference type="RuleBase" id="RU003887"/>
    </source>
</evidence>
<keyword evidence="8" id="KW-1185">Reference proteome</keyword>
<dbReference type="PROSITE" id="PS01149">
    <property type="entry name" value="PSI_RSU"/>
    <property type="match status" value="1"/>
</dbReference>
<dbReference type="InterPro" id="IPR000748">
    <property type="entry name" value="PsdUridine_synth_RsuA/RluB/E/F"/>
</dbReference>
<dbReference type="InterPro" id="IPR050343">
    <property type="entry name" value="RsuA_PseudoU_synthase"/>
</dbReference>
<dbReference type="Gene3D" id="3.30.70.580">
    <property type="entry name" value="Pseudouridine synthase I, catalytic domain, N-terminal subdomain"/>
    <property type="match status" value="1"/>
</dbReference>
<dbReference type="OrthoDB" id="9807213at2"/>
<dbReference type="Gene3D" id="3.30.70.1560">
    <property type="entry name" value="Alpha-L RNA-binding motif"/>
    <property type="match status" value="1"/>
</dbReference>
<dbReference type="SUPFAM" id="SSF55174">
    <property type="entry name" value="Alpha-L RNA-binding motif"/>
    <property type="match status" value="1"/>
</dbReference>
<dbReference type="GO" id="GO:0003723">
    <property type="term" value="F:RNA binding"/>
    <property type="evidence" value="ECO:0007669"/>
    <property type="project" value="UniProtKB-KW"/>
</dbReference>
<dbReference type="InterPro" id="IPR020103">
    <property type="entry name" value="PsdUridine_synth_cat_dom_sf"/>
</dbReference>
<dbReference type="InterPro" id="IPR018496">
    <property type="entry name" value="PsdUridine_synth_RsuA/RluB_CS"/>
</dbReference>
<dbReference type="PANTHER" id="PTHR47683">
    <property type="entry name" value="PSEUDOURIDINE SYNTHASE FAMILY PROTEIN-RELATED"/>
    <property type="match status" value="1"/>
</dbReference>
<dbReference type="Proteomes" id="UP000184322">
    <property type="component" value="Chromosome"/>
</dbReference>
<dbReference type="SMART" id="SM00363">
    <property type="entry name" value="S4"/>
    <property type="match status" value="1"/>
</dbReference>
<dbReference type="RefSeq" id="WP_073372269.1">
    <property type="nucleotide sequence ID" value="NZ_CP017813.1"/>
</dbReference>